<dbReference type="GO" id="GO:0000976">
    <property type="term" value="F:transcription cis-regulatory region binding"/>
    <property type="evidence" value="ECO:0007669"/>
    <property type="project" value="TreeGrafter"/>
</dbReference>
<gene>
    <name evidence="10" type="ORF">EBB79_11355</name>
</gene>
<evidence type="ECO:0000259" key="8">
    <source>
        <dbReference type="PROSITE" id="PS50110"/>
    </source>
</evidence>
<feature type="domain" description="OmpR/PhoB-type" evidence="9">
    <location>
        <begin position="124"/>
        <end position="218"/>
    </location>
</feature>
<evidence type="ECO:0000256" key="3">
    <source>
        <dbReference type="ARBA" id="ARBA00023015"/>
    </source>
</evidence>
<keyword evidence="2" id="KW-0902">Two-component regulatory system</keyword>
<keyword evidence="4 7" id="KW-0238">DNA-binding</keyword>
<dbReference type="EMBL" id="CP033219">
    <property type="protein sequence ID" value="AZV78416.1"/>
    <property type="molecule type" value="Genomic_DNA"/>
</dbReference>
<dbReference type="Pfam" id="PF00486">
    <property type="entry name" value="Trans_reg_C"/>
    <property type="match status" value="1"/>
</dbReference>
<dbReference type="InterPro" id="IPR039420">
    <property type="entry name" value="WalR-like"/>
</dbReference>
<reference evidence="10 11" key="1">
    <citation type="submission" date="2018-10" db="EMBL/GenBank/DDBJ databases">
        <title>Parasedimentitalea marina sp. nov., a psychrophilic bacterium isolated from deep seawater of the New Britain Trench.</title>
        <authorList>
            <person name="Cao J."/>
        </authorList>
    </citation>
    <scope>NUCLEOTIDE SEQUENCE [LARGE SCALE GENOMIC DNA]</scope>
    <source>
        <strain evidence="10 11">W43</strain>
    </source>
</reference>
<dbReference type="GO" id="GO:0000156">
    <property type="term" value="F:phosphorelay response regulator activity"/>
    <property type="evidence" value="ECO:0007669"/>
    <property type="project" value="TreeGrafter"/>
</dbReference>
<name>A0A3T0N300_9RHOB</name>
<dbReference type="SUPFAM" id="SSF52172">
    <property type="entry name" value="CheY-like"/>
    <property type="match status" value="1"/>
</dbReference>
<dbReference type="InterPro" id="IPR011006">
    <property type="entry name" value="CheY-like_superfamily"/>
</dbReference>
<dbReference type="RefSeq" id="WP_127748977.1">
    <property type="nucleotide sequence ID" value="NZ_CP033219.1"/>
</dbReference>
<dbReference type="Gene3D" id="1.10.10.10">
    <property type="entry name" value="Winged helix-like DNA-binding domain superfamily/Winged helix DNA-binding domain"/>
    <property type="match status" value="1"/>
</dbReference>
<keyword evidence="3" id="KW-0805">Transcription regulation</keyword>
<dbReference type="PROSITE" id="PS51755">
    <property type="entry name" value="OMPR_PHOB"/>
    <property type="match status" value="1"/>
</dbReference>
<feature type="modified residue" description="4-aspartylphosphate" evidence="6">
    <location>
        <position position="51"/>
    </location>
</feature>
<dbReference type="Gene3D" id="3.40.50.2300">
    <property type="match status" value="1"/>
</dbReference>
<feature type="DNA-binding region" description="OmpR/PhoB-type" evidence="7">
    <location>
        <begin position="124"/>
        <end position="218"/>
    </location>
</feature>
<dbReference type="SMART" id="SM00862">
    <property type="entry name" value="Trans_reg_C"/>
    <property type="match status" value="1"/>
</dbReference>
<dbReference type="GO" id="GO:0005829">
    <property type="term" value="C:cytosol"/>
    <property type="evidence" value="ECO:0007669"/>
    <property type="project" value="TreeGrafter"/>
</dbReference>
<proteinExistence type="predicted"/>
<dbReference type="Gene3D" id="6.10.250.690">
    <property type="match status" value="1"/>
</dbReference>
<sequence length="219" mass="24018">MRVLLVEDDHVLGSAIHSHIEHQGHGVDWVKRLDDAEDACATQTYGLILLDLGLPDGRGLDFLKQLRARRDDTPVIITTAQDQIEVRIEGLNAGADDYLVKPFDLGELTARLSAVARRYSASSDPATQIGDVQVDLGRRQISSNGRDIILTSREWAVVDCLVRNRGAIVPKSVIEDSLYAFGAEIESNAVEVFVSRIRKKLGHDFVTTSRGLGYAVAAK</sequence>
<dbReference type="CDD" id="cd00383">
    <property type="entry name" value="trans_reg_C"/>
    <property type="match status" value="1"/>
</dbReference>
<dbReference type="SMART" id="SM00448">
    <property type="entry name" value="REC"/>
    <property type="match status" value="1"/>
</dbReference>
<dbReference type="CDD" id="cd17624">
    <property type="entry name" value="REC_OmpR_PmrA-like"/>
    <property type="match status" value="1"/>
</dbReference>
<evidence type="ECO:0000256" key="1">
    <source>
        <dbReference type="ARBA" id="ARBA00022553"/>
    </source>
</evidence>
<dbReference type="AlphaFoldDB" id="A0A3T0N300"/>
<evidence type="ECO:0000256" key="2">
    <source>
        <dbReference type="ARBA" id="ARBA00023012"/>
    </source>
</evidence>
<evidence type="ECO:0000313" key="11">
    <source>
        <dbReference type="Proteomes" id="UP000283063"/>
    </source>
</evidence>
<evidence type="ECO:0000256" key="5">
    <source>
        <dbReference type="ARBA" id="ARBA00023163"/>
    </source>
</evidence>
<organism evidence="10 11">
    <name type="scientific">Parasedimentitalea marina</name>
    <dbReference type="NCBI Taxonomy" id="2483033"/>
    <lineage>
        <taxon>Bacteria</taxon>
        <taxon>Pseudomonadati</taxon>
        <taxon>Pseudomonadota</taxon>
        <taxon>Alphaproteobacteria</taxon>
        <taxon>Rhodobacterales</taxon>
        <taxon>Paracoccaceae</taxon>
        <taxon>Parasedimentitalea</taxon>
    </lineage>
</organism>
<feature type="domain" description="Response regulatory" evidence="8">
    <location>
        <begin position="2"/>
        <end position="116"/>
    </location>
</feature>
<evidence type="ECO:0000256" key="6">
    <source>
        <dbReference type="PROSITE-ProRule" id="PRU00169"/>
    </source>
</evidence>
<dbReference type="GO" id="GO:0032993">
    <property type="term" value="C:protein-DNA complex"/>
    <property type="evidence" value="ECO:0007669"/>
    <property type="project" value="TreeGrafter"/>
</dbReference>
<dbReference type="Proteomes" id="UP000283063">
    <property type="component" value="Chromosome"/>
</dbReference>
<dbReference type="InterPro" id="IPR036388">
    <property type="entry name" value="WH-like_DNA-bd_sf"/>
</dbReference>
<evidence type="ECO:0000256" key="7">
    <source>
        <dbReference type="PROSITE-ProRule" id="PRU01091"/>
    </source>
</evidence>
<keyword evidence="5" id="KW-0804">Transcription</keyword>
<dbReference type="PROSITE" id="PS50110">
    <property type="entry name" value="RESPONSE_REGULATORY"/>
    <property type="match status" value="1"/>
</dbReference>
<evidence type="ECO:0000256" key="4">
    <source>
        <dbReference type="ARBA" id="ARBA00023125"/>
    </source>
</evidence>
<dbReference type="InterPro" id="IPR001867">
    <property type="entry name" value="OmpR/PhoB-type_DNA-bd"/>
</dbReference>
<dbReference type="OrthoDB" id="9802426at2"/>
<dbReference type="GO" id="GO:0006355">
    <property type="term" value="P:regulation of DNA-templated transcription"/>
    <property type="evidence" value="ECO:0007669"/>
    <property type="project" value="InterPro"/>
</dbReference>
<evidence type="ECO:0000313" key="10">
    <source>
        <dbReference type="EMBL" id="AZV78416.1"/>
    </source>
</evidence>
<dbReference type="KEGG" id="sedi:EBB79_11355"/>
<protein>
    <submittedName>
        <fullName evidence="10">DNA-binding response regulator</fullName>
    </submittedName>
</protein>
<dbReference type="PANTHER" id="PTHR48111:SF1">
    <property type="entry name" value="TWO-COMPONENT RESPONSE REGULATOR ORR33"/>
    <property type="match status" value="1"/>
</dbReference>
<dbReference type="PANTHER" id="PTHR48111">
    <property type="entry name" value="REGULATOR OF RPOS"/>
    <property type="match status" value="1"/>
</dbReference>
<accession>A0A3T0N300</accession>
<dbReference type="Pfam" id="PF00072">
    <property type="entry name" value="Response_reg"/>
    <property type="match status" value="1"/>
</dbReference>
<dbReference type="InterPro" id="IPR001789">
    <property type="entry name" value="Sig_transdc_resp-reg_receiver"/>
</dbReference>
<keyword evidence="11" id="KW-1185">Reference proteome</keyword>
<keyword evidence="1 6" id="KW-0597">Phosphoprotein</keyword>
<evidence type="ECO:0000259" key="9">
    <source>
        <dbReference type="PROSITE" id="PS51755"/>
    </source>
</evidence>